<evidence type="ECO:0000313" key="4">
    <source>
        <dbReference type="Proteomes" id="UP000053070"/>
    </source>
</evidence>
<proteinExistence type="predicted"/>
<dbReference type="STRING" id="502682.BMF35_a1015"/>
<dbReference type="OrthoDB" id="7275869at2"/>
<feature type="signal peptide" evidence="2">
    <location>
        <begin position="1"/>
        <end position="20"/>
    </location>
</feature>
<organism evidence="3 4">
    <name type="scientific">Aurantiacibacter gangjinensis</name>
    <dbReference type="NCBI Taxonomy" id="502682"/>
    <lineage>
        <taxon>Bacteria</taxon>
        <taxon>Pseudomonadati</taxon>
        <taxon>Pseudomonadota</taxon>
        <taxon>Alphaproteobacteria</taxon>
        <taxon>Sphingomonadales</taxon>
        <taxon>Erythrobacteraceae</taxon>
        <taxon>Aurantiacibacter</taxon>
    </lineage>
</organism>
<dbReference type="Proteomes" id="UP000053070">
    <property type="component" value="Unassembled WGS sequence"/>
</dbReference>
<feature type="compositionally biased region" description="Acidic residues" evidence="1">
    <location>
        <begin position="161"/>
        <end position="176"/>
    </location>
</feature>
<comment type="caution">
    <text evidence="3">The sequence shown here is derived from an EMBL/GenBank/DDBJ whole genome shotgun (WGS) entry which is preliminary data.</text>
</comment>
<dbReference type="PATRIC" id="fig|502682.8.peg.2052"/>
<feature type="region of interest" description="Disordered" evidence="1">
    <location>
        <begin position="159"/>
        <end position="205"/>
    </location>
</feature>
<sequence>MVSRFLILFAALLLPAQALAQASEAEELEGSWALRIDDATIFVFTLDRLDDGRWQGQWMRPERINSNGWIFREMEGAQLVRAVRTAERDGVVQLVFTGPLGDGRNDVLRFRQTGTNQAELTYVGVPTDPYPLIRVPGSQQLGPFDEIRIYDRDNAVTEADYTPDAESAPDDAADVADDARSSEQMEAEADSVDEEAQADSVDEQAAPPELAQDETLIGEDFLEDLDNAPLSESDAPSTEAEIARACTDIDRDNPPDADGLSALWGDDYESIGTGLDIREYRMDNGDIARITLLDDRIYVNSCGEE</sequence>
<evidence type="ECO:0000256" key="2">
    <source>
        <dbReference type="SAM" id="SignalP"/>
    </source>
</evidence>
<gene>
    <name evidence="3" type="ORF">AAW01_10050</name>
</gene>
<accession>A0A0G9MM61</accession>
<dbReference type="KEGG" id="egn:BMF35_a1015"/>
<dbReference type="AlphaFoldDB" id="A0A0G9MM61"/>
<dbReference type="RefSeq" id="WP_047007171.1">
    <property type="nucleotide sequence ID" value="NZ_CP018097.1"/>
</dbReference>
<keyword evidence="4" id="KW-1185">Reference proteome</keyword>
<feature type="compositionally biased region" description="Acidic residues" evidence="1">
    <location>
        <begin position="185"/>
        <end position="202"/>
    </location>
</feature>
<evidence type="ECO:0000256" key="1">
    <source>
        <dbReference type="SAM" id="MobiDB-lite"/>
    </source>
</evidence>
<reference evidence="3 4" key="1">
    <citation type="submission" date="2015-04" db="EMBL/GenBank/DDBJ databases">
        <title>The draft genome sequence of Erythrobacr gangjinensis K7-2.</title>
        <authorList>
            <person name="Zhuang L."/>
            <person name="Liu Y."/>
            <person name="Shao Z."/>
        </authorList>
    </citation>
    <scope>NUCLEOTIDE SEQUENCE [LARGE SCALE GENOMIC DNA]</scope>
    <source>
        <strain evidence="3 4">K7-2</strain>
    </source>
</reference>
<keyword evidence="2" id="KW-0732">Signal</keyword>
<evidence type="ECO:0000313" key="3">
    <source>
        <dbReference type="EMBL" id="KLE31821.1"/>
    </source>
</evidence>
<dbReference type="EMBL" id="LBHC01000002">
    <property type="protein sequence ID" value="KLE31821.1"/>
    <property type="molecule type" value="Genomic_DNA"/>
</dbReference>
<feature type="chain" id="PRO_5002580387" evidence="2">
    <location>
        <begin position="21"/>
        <end position="305"/>
    </location>
</feature>
<name>A0A0G9MM61_9SPHN</name>
<protein>
    <submittedName>
        <fullName evidence="3">Uncharacterized protein</fullName>
    </submittedName>
</protein>